<dbReference type="InterPro" id="IPR017452">
    <property type="entry name" value="GPCR_Rhodpsn_7TM"/>
</dbReference>
<evidence type="ECO:0000256" key="14">
    <source>
        <dbReference type="RuleBase" id="RU363047"/>
    </source>
</evidence>
<dbReference type="SUPFAM" id="SSF81321">
    <property type="entry name" value="Family A G protein-coupled receptor-like"/>
    <property type="match status" value="1"/>
</dbReference>
<reference evidence="16" key="1">
    <citation type="submission" date="2023-05" db="EMBL/GenBank/DDBJ databases">
        <authorList>
            <person name="Stuckert A."/>
        </authorList>
    </citation>
    <scope>NUCLEOTIDE SEQUENCE</scope>
</reference>
<keyword evidence="11" id="KW-0325">Glycoprotein</keyword>
<keyword evidence="6 14" id="KW-1133">Transmembrane helix</keyword>
<comment type="caution">
    <text evidence="16">The sequence shown here is derived from an EMBL/GenBank/DDBJ whole genome shotgun (WGS) entry which is preliminary data.</text>
</comment>
<feature type="domain" description="G-protein coupled receptors family 1 profile" evidence="15">
    <location>
        <begin position="20"/>
        <end position="269"/>
    </location>
</feature>
<evidence type="ECO:0000313" key="17">
    <source>
        <dbReference type="Proteomes" id="UP001162483"/>
    </source>
</evidence>
<evidence type="ECO:0000256" key="4">
    <source>
        <dbReference type="ARBA" id="ARBA00022692"/>
    </source>
</evidence>
<dbReference type="InterPro" id="IPR000276">
    <property type="entry name" value="GPCR_Rhodpsn"/>
</dbReference>
<evidence type="ECO:0000256" key="11">
    <source>
        <dbReference type="ARBA" id="ARBA00023180"/>
    </source>
</evidence>
<keyword evidence="8 14" id="KW-0472">Membrane</keyword>
<evidence type="ECO:0000256" key="1">
    <source>
        <dbReference type="ARBA" id="ARBA00004651"/>
    </source>
</evidence>
<dbReference type="PROSITE" id="PS50262">
    <property type="entry name" value="G_PROTEIN_RECEP_F1_2"/>
    <property type="match status" value="1"/>
</dbReference>
<comment type="similarity">
    <text evidence="13">Belongs to the G-protein coupled receptor 1 family.</text>
</comment>
<dbReference type="Proteomes" id="UP001162483">
    <property type="component" value="Unassembled WGS sequence"/>
</dbReference>
<comment type="subcellular location">
    <subcellularLocation>
        <location evidence="1 14">Cell membrane</location>
        <topology evidence="1 14">Multi-pass membrane protein</topology>
    </subcellularLocation>
</comment>
<evidence type="ECO:0000256" key="8">
    <source>
        <dbReference type="ARBA" id="ARBA00023136"/>
    </source>
</evidence>
<keyword evidence="3 14" id="KW-0716">Sensory transduction</keyword>
<evidence type="ECO:0000259" key="15">
    <source>
        <dbReference type="PROSITE" id="PS50262"/>
    </source>
</evidence>
<dbReference type="PRINTS" id="PR00245">
    <property type="entry name" value="OLFACTORYR"/>
</dbReference>
<evidence type="ECO:0000256" key="12">
    <source>
        <dbReference type="ARBA" id="ARBA00023224"/>
    </source>
</evidence>
<feature type="transmembrane region" description="Helical" evidence="14">
    <location>
        <begin position="217"/>
        <end position="240"/>
    </location>
</feature>
<gene>
    <name evidence="16" type="ORF">SPARVUS_LOCUS2799226</name>
</gene>
<keyword evidence="2 14" id="KW-1003">Cell membrane</keyword>
<keyword evidence="9" id="KW-1015">Disulfide bond</keyword>
<dbReference type="InterPro" id="IPR000725">
    <property type="entry name" value="Olfact_rcpt"/>
</dbReference>
<dbReference type="PRINTS" id="PR00237">
    <property type="entry name" value="GPCRRHODOPSN"/>
</dbReference>
<keyword evidence="5 14" id="KW-0552">Olfaction</keyword>
<dbReference type="InterPro" id="IPR050939">
    <property type="entry name" value="Olfactory_GPCR1"/>
</dbReference>
<dbReference type="PROSITE" id="PS00237">
    <property type="entry name" value="G_PROTEIN_RECEP_F1_1"/>
    <property type="match status" value="1"/>
</dbReference>
<evidence type="ECO:0000256" key="7">
    <source>
        <dbReference type="ARBA" id="ARBA00023040"/>
    </source>
</evidence>
<feature type="transmembrane region" description="Helical" evidence="14">
    <location>
        <begin position="179"/>
        <end position="205"/>
    </location>
</feature>
<dbReference type="Gene3D" id="1.20.1070.10">
    <property type="entry name" value="Rhodopsin 7-helix transmembrane proteins"/>
    <property type="match status" value="1"/>
</dbReference>
<dbReference type="Pfam" id="PF13853">
    <property type="entry name" value="7tm_4"/>
    <property type="match status" value="1"/>
</dbReference>
<organism evidence="16 17">
    <name type="scientific">Staurois parvus</name>
    <dbReference type="NCBI Taxonomy" id="386267"/>
    <lineage>
        <taxon>Eukaryota</taxon>
        <taxon>Metazoa</taxon>
        <taxon>Chordata</taxon>
        <taxon>Craniata</taxon>
        <taxon>Vertebrata</taxon>
        <taxon>Euteleostomi</taxon>
        <taxon>Amphibia</taxon>
        <taxon>Batrachia</taxon>
        <taxon>Anura</taxon>
        <taxon>Neobatrachia</taxon>
        <taxon>Ranoidea</taxon>
        <taxon>Ranidae</taxon>
        <taxon>Staurois</taxon>
    </lineage>
</organism>
<feature type="transmembrane region" description="Helical" evidence="14">
    <location>
        <begin position="252"/>
        <end position="271"/>
    </location>
</feature>
<evidence type="ECO:0000313" key="16">
    <source>
        <dbReference type="EMBL" id="CAI9546221.1"/>
    </source>
</evidence>
<dbReference type="PANTHER" id="PTHR24242:SF253">
    <property type="entry name" value="OLFACTORY RECEPTOR-RELATED"/>
    <property type="match status" value="1"/>
</dbReference>
<evidence type="ECO:0000256" key="9">
    <source>
        <dbReference type="ARBA" id="ARBA00023157"/>
    </source>
</evidence>
<feature type="transmembrane region" description="Helical" evidence="14">
    <location>
        <begin position="37"/>
        <end position="54"/>
    </location>
</feature>
<evidence type="ECO:0000256" key="2">
    <source>
        <dbReference type="ARBA" id="ARBA00022475"/>
    </source>
</evidence>
<evidence type="ECO:0000256" key="6">
    <source>
        <dbReference type="ARBA" id="ARBA00022989"/>
    </source>
</evidence>
<accession>A0ABN9BF31</accession>
<keyword evidence="12 13" id="KW-0807">Transducer</keyword>
<evidence type="ECO:0000256" key="5">
    <source>
        <dbReference type="ARBA" id="ARBA00022725"/>
    </source>
</evidence>
<proteinExistence type="inferred from homology"/>
<dbReference type="PANTHER" id="PTHR24242">
    <property type="entry name" value="G-PROTEIN COUPLED RECEPTOR"/>
    <property type="match status" value="1"/>
</dbReference>
<evidence type="ECO:0000256" key="13">
    <source>
        <dbReference type="RuleBase" id="RU000688"/>
    </source>
</evidence>
<keyword evidence="7 13" id="KW-0297">G-protein coupled receptor</keyword>
<protein>
    <recommendedName>
        <fullName evidence="14">Olfactory receptor</fullName>
    </recommendedName>
</protein>
<name>A0ABN9BF31_9NEOB</name>
<feature type="transmembrane region" description="Helical" evidence="14">
    <location>
        <begin position="6"/>
        <end position="30"/>
    </location>
</feature>
<keyword evidence="10 13" id="KW-0675">Receptor</keyword>
<keyword evidence="4 13" id="KW-0812">Transmembrane</keyword>
<evidence type="ECO:0000256" key="3">
    <source>
        <dbReference type="ARBA" id="ARBA00022606"/>
    </source>
</evidence>
<keyword evidence="17" id="KW-1185">Reference proteome</keyword>
<evidence type="ECO:0000256" key="10">
    <source>
        <dbReference type="ARBA" id="ARBA00023170"/>
    </source>
</evidence>
<sequence length="288" mass="32683">MNIIFFFLVLLFIYCVTISGNLFIVVLFHLSKTLQSPMYLFITQLSLFDIILSTDILPNLLYIVLHDGCTMSLAGCIIQFSFFAHAEASECFLLTVMSYDRYLAICKPLHYHSIMNQSFSIKSAIAIWLLGFKMTLLQSMSICSLYYCGPNIIHHFFCDYEPLLDLSCSDISRIHIQTFVVGFICFIAPFMIIVGSYICIVVTILNIKSISGRKKAFATCSSHLTTVCIFYGTLIAVYLIPTKGQLDVLNKVLSLFYTVITPLLNPIIYTFRNKDFKKAIGKIKLNSF</sequence>
<dbReference type="EMBL" id="CATNWA010003769">
    <property type="protein sequence ID" value="CAI9546221.1"/>
    <property type="molecule type" value="Genomic_DNA"/>
</dbReference>
<feature type="transmembrane region" description="Helical" evidence="14">
    <location>
        <begin position="125"/>
        <end position="147"/>
    </location>
</feature>